<comment type="caution">
    <text evidence="2">The sequence shown here is derived from an EMBL/GenBank/DDBJ whole genome shotgun (WGS) entry which is preliminary data.</text>
</comment>
<dbReference type="Proteomes" id="UP000293345">
    <property type="component" value="Unassembled WGS sequence"/>
</dbReference>
<reference evidence="2 3" key="1">
    <citation type="submission" date="2019-01" db="EMBL/GenBank/DDBJ databases">
        <title>Senegalimassilia sp. nov. KGMB04484 isolated human feces.</title>
        <authorList>
            <person name="Han K.-I."/>
            <person name="Kim J.-S."/>
            <person name="Lee K.C."/>
            <person name="Suh M.K."/>
            <person name="Eom M.K."/>
            <person name="Lee J.H."/>
            <person name="Park S.-H."/>
            <person name="Kang S.W."/>
            <person name="Park J.-E."/>
            <person name="Oh B.S."/>
            <person name="Yu S.Y."/>
            <person name="Choi S.-H."/>
            <person name="Lee D.H."/>
            <person name="Yoon H."/>
            <person name="Kim B.-Y."/>
            <person name="Lee J.H."/>
            <person name="Lee J.-S."/>
        </authorList>
    </citation>
    <scope>NUCLEOTIDE SEQUENCE [LARGE SCALE GENOMIC DNA]</scope>
    <source>
        <strain evidence="2 3">KGMB04484</strain>
    </source>
</reference>
<dbReference type="SUPFAM" id="SSF56574">
    <property type="entry name" value="Serpins"/>
    <property type="match status" value="1"/>
</dbReference>
<evidence type="ECO:0000313" key="2">
    <source>
        <dbReference type="EMBL" id="RXZ54936.1"/>
    </source>
</evidence>
<evidence type="ECO:0000259" key="1">
    <source>
        <dbReference type="Pfam" id="PF00079"/>
    </source>
</evidence>
<dbReference type="Gene3D" id="2.30.39.10">
    <property type="entry name" value="Alpha-1-antitrypsin, domain 1"/>
    <property type="match status" value="1"/>
</dbReference>
<sequence>MQSKMADWMACNTGGKFAIAPTFGPDASLVLLSVLHFKDTWLDRFEEEIELEFNAPGAPQTVPAMVGRGNCGWLIDDADGIAVRWPMMSGASAVFAMPSGAGEIGGFVSGGAAWRLIAHCRDKQGAERPAGGIDLIVPVIDLEADGVSLAELLKSMGVRRAFSPAAQLTGMTKADARVDSVVQNAQLKLDLNGAEGVAFTFVVAAAEAVPEEWPPEPVEVVFGRPFAFALFSSTGAPLFVGVYEGTASEDVPYGRRLASALSESRKDFGEGRYCSSREDLLAAAAQKR</sequence>
<dbReference type="PANTHER" id="PTHR11461:SF211">
    <property type="entry name" value="GH10112P-RELATED"/>
    <property type="match status" value="1"/>
</dbReference>
<dbReference type="InterPro" id="IPR036186">
    <property type="entry name" value="Serpin_sf"/>
</dbReference>
<dbReference type="GO" id="GO:0005615">
    <property type="term" value="C:extracellular space"/>
    <property type="evidence" value="ECO:0007669"/>
    <property type="project" value="InterPro"/>
</dbReference>
<feature type="domain" description="Serpin" evidence="1">
    <location>
        <begin position="4"/>
        <end position="242"/>
    </location>
</feature>
<keyword evidence="3" id="KW-1185">Reference proteome</keyword>
<organism evidence="2 3">
    <name type="scientific">Senegalimassilia faecalis</name>
    <dbReference type="NCBI Taxonomy" id="2509433"/>
    <lineage>
        <taxon>Bacteria</taxon>
        <taxon>Bacillati</taxon>
        <taxon>Actinomycetota</taxon>
        <taxon>Coriobacteriia</taxon>
        <taxon>Coriobacteriales</taxon>
        <taxon>Coriobacteriaceae</taxon>
        <taxon>Senegalimassilia</taxon>
    </lineage>
</organism>
<evidence type="ECO:0000313" key="3">
    <source>
        <dbReference type="Proteomes" id="UP000293345"/>
    </source>
</evidence>
<dbReference type="AlphaFoldDB" id="A0A4Q2K0Z8"/>
<dbReference type="EMBL" id="SDPW01000001">
    <property type="protein sequence ID" value="RXZ54936.1"/>
    <property type="molecule type" value="Genomic_DNA"/>
</dbReference>
<proteinExistence type="predicted"/>
<dbReference type="InterPro" id="IPR042178">
    <property type="entry name" value="Serpin_sf_1"/>
</dbReference>
<dbReference type="Gene3D" id="3.30.497.10">
    <property type="entry name" value="Antithrombin, subunit I, domain 2"/>
    <property type="match status" value="1"/>
</dbReference>
<name>A0A4Q2K0Z8_9ACTN</name>
<dbReference type="OrthoDB" id="3196800at2"/>
<dbReference type="InterPro" id="IPR000215">
    <property type="entry name" value="Serpin_fam"/>
</dbReference>
<dbReference type="InterPro" id="IPR023796">
    <property type="entry name" value="Serpin_dom"/>
</dbReference>
<protein>
    <recommendedName>
        <fullName evidence="1">Serpin domain-containing protein</fullName>
    </recommendedName>
</protein>
<accession>A0A4Q2K0Z8</accession>
<dbReference type="Pfam" id="PF00079">
    <property type="entry name" value="Serpin"/>
    <property type="match status" value="1"/>
</dbReference>
<dbReference type="GO" id="GO:0004867">
    <property type="term" value="F:serine-type endopeptidase inhibitor activity"/>
    <property type="evidence" value="ECO:0007669"/>
    <property type="project" value="InterPro"/>
</dbReference>
<gene>
    <name evidence="2" type="ORF">ET524_10925</name>
</gene>
<dbReference type="PANTHER" id="PTHR11461">
    <property type="entry name" value="SERINE PROTEASE INHIBITOR, SERPIN"/>
    <property type="match status" value="1"/>
</dbReference>
<dbReference type="InterPro" id="IPR042185">
    <property type="entry name" value="Serpin_sf_2"/>
</dbReference>
<dbReference type="RefSeq" id="WP_129425804.1">
    <property type="nucleotide sequence ID" value="NZ_SDPW01000001.1"/>
</dbReference>